<protein>
    <recommendedName>
        <fullName evidence="4">AMP-dependent synthetase/ligase domain-containing protein</fullName>
    </recommendedName>
</protein>
<proteinExistence type="inferred from homology"/>
<dbReference type="PANTHER" id="PTHR24096">
    <property type="entry name" value="LONG-CHAIN-FATTY-ACID--COA LIGASE"/>
    <property type="match status" value="1"/>
</dbReference>
<sequence length="817" mass="95412">MSIIESKNSVTDKQIGTCKSSDNNRTTEEIRSSKDSDVYICNESNLQSKIDTCQYPNIIYWYKEDNIQKKKSFSKGEVIKYSEIWLRLIDYIIVNDENLQLKRYNSYSSYMQIFIGILWRNNKIEDITFREACYRKKIWVPVILNYSNDTPEITAYKLQISCSNFLLYDYDISDDYINRVKFILKSDFHREITLINSRNLFDFDKISNMQFNIDSNTKDKKWKNLENTSILKNRVDLIENGAVDKAEGFSQRNKVNNLQDDLSTKITLIEMEKQNFISDSFENFEQEEIRFRKSVDLGLNSDSNWLSMIKTINFTSGTTGKPKAVKLSYQSYDAMVKTFNRFWRLKKDMHNVLLVTNPLYHINSSALVEWCIRNPSMDMILIEKYSRNFWEILVNSVREILNTYKDNFLLIVPLVPKHFEYFYNMIREESYKNVDESIKYLSHPCIQYLFGSSAVSYEFICKFQSIFSGKIPRIRFGSTETCLQVCGTDMELSEERIVQLLKEGYNTVEDSKTGVTSKLPTGYFIGRPIHPYSEVKIVKSIDPNSIEFMVSTEEHEVGYFICRGPIIMTGYMNSTSDVLVDKKYLKRIILNKQIGHSLENMVHTCDVHPWYIGLGDEGFWLNSKGDNNVYPKSIEGSFDINPQDMLINNCKDIENNSKQNKSVFMEFQLDLSNSGICMCCKGEIEIQNIWYYWKSRSIGIVKIGGVKYSCEEMSSRIKDSILTLYNNLQIPNDISFLVYGIKGNNTISEDDKLVLIYEPFEGSYEIKKTLINKLKNFNILHKAYIPEFVIEMPIPRTFKGTINYLELKLQVDSMISY</sequence>
<evidence type="ECO:0000313" key="5">
    <source>
        <dbReference type="EMBL" id="EEA07184.1"/>
    </source>
</evidence>
<dbReference type="PROSITE" id="PS00455">
    <property type="entry name" value="AMP_BINDING"/>
    <property type="match status" value="1"/>
</dbReference>
<evidence type="ECO:0000256" key="1">
    <source>
        <dbReference type="ARBA" id="ARBA00006432"/>
    </source>
</evidence>
<dbReference type="EMBL" id="DS989732">
    <property type="protein sequence ID" value="EEA07184.1"/>
    <property type="molecule type" value="Genomic_DNA"/>
</dbReference>
<keyword evidence="6" id="KW-1185">Reference proteome</keyword>
<feature type="region of interest" description="Disordered" evidence="3">
    <location>
        <begin position="1"/>
        <end position="27"/>
    </location>
</feature>
<dbReference type="GO" id="GO:0016405">
    <property type="term" value="F:CoA-ligase activity"/>
    <property type="evidence" value="ECO:0007669"/>
    <property type="project" value="TreeGrafter"/>
</dbReference>
<evidence type="ECO:0000256" key="2">
    <source>
        <dbReference type="ARBA" id="ARBA00022598"/>
    </source>
</evidence>
<dbReference type="Pfam" id="PF00501">
    <property type="entry name" value="AMP-binding"/>
    <property type="match status" value="1"/>
</dbReference>
<dbReference type="InterPro" id="IPR000873">
    <property type="entry name" value="AMP-dep_synth/lig_dom"/>
</dbReference>
<feature type="compositionally biased region" description="Polar residues" evidence="3">
    <location>
        <begin position="1"/>
        <end position="24"/>
    </location>
</feature>
<organism evidence="5 6">
    <name type="scientific">Cryptosporidium muris (strain RN66)</name>
    <dbReference type="NCBI Taxonomy" id="441375"/>
    <lineage>
        <taxon>Eukaryota</taxon>
        <taxon>Sar</taxon>
        <taxon>Alveolata</taxon>
        <taxon>Apicomplexa</taxon>
        <taxon>Conoidasida</taxon>
        <taxon>Coccidia</taxon>
        <taxon>Eucoccidiorida</taxon>
        <taxon>Eimeriorina</taxon>
        <taxon>Cryptosporidiidae</taxon>
        <taxon>Cryptosporidium</taxon>
    </lineage>
</organism>
<dbReference type="eggNOG" id="ENOG502SFU6">
    <property type="taxonomic scope" value="Eukaryota"/>
</dbReference>
<dbReference type="InterPro" id="IPR042099">
    <property type="entry name" value="ANL_N_sf"/>
</dbReference>
<comment type="similarity">
    <text evidence="1">Belongs to the ATP-dependent AMP-binding enzyme family.</text>
</comment>
<evidence type="ECO:0000256" key="3">
    <source>
        <dbReference type="SAM" id="MobiDB-lite"/>
    </source>
</evidence>
<dbReference type="STRING" id="441375.B6AG43"/>
<dbReference type="GeneID" id="6996648"/>
<name>B6AG43_CRYMR</name>
<reference evidence="5" key="1">
    <citation type="submission" date="2008-06" db="EMBL/GenBank/DDBJ databases">
        <authorList>
            <person name="Lorenzi H."/>
            <person name="Inman J."/>
            <person name="Miller J."/>
            <person name="Schobel S."/>
            <person name="Amedeo P."/>
            <person name="Caler E.V."/>
            <person name="da Silva J."/>
        </authorList>
    </citation>
    <scope>NUCLEOTIDE SEQUENCE [LARGE SCALE GENOMIC DNA]</scope>
    <source>
        <strain evidence="5">RN66</strain>
    </source>
</reference>
<dbReference type="VEuPathDB" id="CryptoDB:CMU_000540"/>
<dbReference type="InterPro" id="IPR020845">
    <property type="entry name" value="AMP-binding_CS"/>
</dbReference>
<evidence type="ECO:0000259" key="4">
    <source>
        <dbReference type="Pfam" id="PF00501"/>
    </source>
</evidence>
<gene>
    <name evidence="5" type="ORF">CMU_000540</name>
</gene>
<accession>B6AG43</accession>
<dbReference type="OrthoDB" id="2962993at2759"/>
<dbReference type="Proteomes" id="UP000001460">
    <property type="component" value="Unassembled WGS sequence"/>
</dbReference>
<evidence type="ECO:0000313" key="6">
    <source>
        <dbReference type="Proteomes" id="UP000001460"/>
    </source>
</evidence>
<dbReference type="Gene3D" id="3.40.50.12780">
    <property type="entry name" value="N-terminal domain of ligase-like"/>
    <property type="match status" value="1"/>
</dbReference>
<dbReference type="SUPFAM" id="SSF56801">
    <property type="entry name" value="Acetyl-CoA synthetase-like"/>
    <property type="match status" value="1"/>
</dbReference>
<keyword evidence="2" id="KW-0436">Ligase</keyword>
<dbReference type="RefSeq" id="XP_002141533.1">
    <property type="nucleotide sequence ID" value="XM_002141497.1"/>
</dbReference>
<dbReference type="PANTHER" id="PTHR24096:SF149">
    <property type="entry name" value="AMP-BINDING DOMAIN-CONTAINING PROTEIN-RELATED"/>
    <property type="match status" value="1"/>
</dbReference>
<dbReference type="AlphaFoldDB" id="B6AG43"/>
<feature type="domain" description="AMP-dependent synthetase/ligase" evidence="4">
    <location>
        <begin position="291"/>
        <end position="571"/>
    </location>
</feature>